<evidence type="ECO:0000256" key="9">
    <source>
        <dbReference type="ARBA" id="ARBA00023288"/>
    </source>
</evidence>
<keyword evidence="6" id="KW-0472">Membrane</keyword>
<dbReference type="Gene3D" id="2.80.10.50">
    <property type="match status" value="1"/>
</dbReference>
<dbReference type="Proteomes" id="UP000256695">
    <property type="component" value="Unassembled WGS sequence"/>
</dbReference>
<keyword evidence="11" id="KW-1185">Reference proteome</keyword>
<evidence type="ECO:0000256" key="3">
    <source>
        <dbReference type="ARBA" id="ARBA00022729"/>
    </source>
</evidence>
<evidence type="ECO:0000256" key="7">
    <source>
        <dbReference type="ARBA" id="ARBA00023139"/>
    </source>
</evidence>
<keyword evidence="2" id="KW-0800">Toxin</keyword>
<dbReference type="InterPro" id="IPR035992">
    <property type="entry name" value="Ricin_B-like_lectins"/>
</dbReference>
<keyword evidence="8" id="KW-0998">Cell outer membrane</keyword>
<dbReference type="InterPro" id="IPR003558">
    <property type="entry name" value="CDtoxinA/C"/>
</dbReference>
<accession>A0A3D8JAK9</accession>
<evidence type="ECO:0000313" key="10">
    <source>
        <dbReference type="EMBL" id="RDU74527.1"/>
    </source>
</evidence>
<dbReference type="Pfam" id="PF03498">
    <property type="entry name" value="CDtoxinA"/>
    <property type="match status" value="1"/>
</dbReference>
<evidence type="ECO:0000256" key="5">
    <source>
        <dbReference type="ARBA" id="ARBA00023026"/>
    </source>
</evidence>
<protein>
    <submittedName>
        <fullName evidence="10">Cytolethal distending toxin subunit A</fullName>
    </submittedName>
</protein>
<keyword evidence="9" id="KW-0449">Lipoprotein</keyword>
<dbReference type="AlphaFoldDB" id="A0A3D8JAK9"/>
<sequence>MLKKIFTITILFISTAFCRDLPEDLPDYTPLFALRSIFSGDILTIDPNPEDPTNLNWRIREVRQLPKGLENRDKLKDKLPPLGYIQFLRPYDSSLCLAIGEDGLFTQKGCDDDINSGKFETVFSIIPTITDAVQIRSLVNDSDECIGIFDNPHLQGGRAYGLLPCDFDPVFSISLRVLIAIAPPYLPSKVITPK</sequence>
<dbReference type="CDD" id="cd23413">
    <property type="entry name" value="beta-trefoil_Ricin_CdtC"/>
    <property type="match status" value="1"/>
</dbReference>
<dbReference type="GO" id="GO:0030246">
    <property type="term" value="F:carbohydrate binding"/>
    <property type="evidence" value="ECO:0007669"/>
    <property type="project" value="UniProtKB-KW"/>
</dbReference>
<gene>
    <name evidence="10" type="ORF">CQA57_00285</name>
</gene>
<organism evidence="10 11">
    <name type="scientific">Helicobacter anseris</name>
    <dbReference type="NCBI Taxonomy" id="375926"/>
    <lineage>
        <taxon>Bacteria</taxon>
        <taxon>Pseudomonadati</taxon>
        <taxon>Campylobacterota</taxon>
        <taxon>Epsilonproteobacteria</taxon>
        <taxon>Campylobacterales</taxon>
        <taxon>Helicobacteraceae</taxon>
        <taxon>Helicobacter</taxon>
    </lineage>
</organism>
<name>A0A3D8JAK9_9HELI</name>
<evidence type="ECO:0000256" key="6">
    <source>
        <dbReference type="ARBA" id="ARBA00023136"/>
    </source>
</evidence>
<dbReference type="GO" id="GO:0009279">
    <property type="term" value="C:cell outer membrane"/>
    <property type="evidence" value="ECO:0007669"/>
    <property type="project" value="UniProtKB-SubCell"/>
</dbReference>
<keyword evidence="7" id="KW-0564">Palmitate</keyword>
<dbReference type="OrthoDB" id="5322270at2"/>
<proteinExistence type="predicted"/>
<evidence type="ECO:0000256" key="4">
    <source>
        <dbReference type="ARBA" id="ARBA00022734"/>
    </source>
</evidence>
<dbReference type="EMBL" id="NXLX01000001">
    <property type="protein sequence ID" value="RDU74527.1"/>
    <property type="molecule type" value="Genomic_DNA"/>
</dbReference>
<evidence type="ECO:0000256" key="1">
    <source>
        <dbReference type="ARBA" id="ARBA00004459"/>
    </source>
</evidence>
<comment type="subcellular location">
    <subcellularLocation>
        <location evidence="1">Cell outer membrane</location>
        <topology evidence="1">Lipid-anchor</topology>
    </subcellularLocation>
</comment>
<comment type="caution">
    <text evidence="10">The sequence shown here is derived from an EMBL/GenBank/DDBJ whole genome shotgun (WGS) entry which is preliminary data.</text>
</comment>
<evidence type="ECO:0000256" key="2">
    <source>
        <dbReference type="ARBA" id="ARBA00022656"/>
    </source>
</evidence>
<dbReference type="RefSeq" id="WP_115578236.1">
    <property type="nucleotide sequence ID" value="NZ_NXLX01000001.1"/>
</dbReference>
<evidence type="ECO:0000313" key="11">
    <source>
        <dbReference type="Proteomes" id="UP000256695"/>
    </source>
</evidence>
<keyword evidence="3" id="KW-0732">Signal</keyword>
<keyword evidence="5" id="KW-0843">Virulence</keyword>
<dbReference type="GO" id="GO:0090729">
    <property type="term" value="F:toxin activity"/>
    <property type="evidence" value="ECO:0007669"/>
    <property type="project" value="UniProtKB-KW"/>
</dbReference>
<keyword evidence="4" id="KW-0430">Lectin</keyword>
<evidence type="ECO:0000256" key="8">
    <source>
        <dbReference type="ARBA" id="ARBA00023237"/>
    </source>
</evidence>
<dbReference type="SUPFAM" id="SSF50370">
    <property type="entry name" value="Ricin B-like lectins"/>
    <property type="match status" value="1"/>
</dbReference>
<reference evidence="10 11" key="1">
    <citation type="submission" date="2018-04" db="EMBL/GenBank/DDBJ databases">
        <title>Novel Campyloabacter and Helicobacter Species and Strains.</title>
        <authorList>
            <person name="Mannion A.J."/>
            <person name="Shen Z."/>
            <person name="Fox J.G."/>
        </authorList>
    </citation>
    <scope>NUCLEOTIDE SEQUENCE [LARGE SCALE GENOMIC DNA]</scope>
    <source>
        <strain evidence="10 11">MIT 04-9362</strain>
    </source>
</reference>